<evidence type="ECO:0000256" key="1">
    <source>
        <dbReference type="SAM" id="MobiDB-lite"/>
    </source>
</evidence>
<feature type="region of interest" description="Disordered" evidence="1">
    <location>
        <begin position="83"/>
        <end position="130"/>
    </location>
</feature>
<gene>
    <name evidence="2" type="ORF">KHLLAP_LOCUS2095</name>
</gene>
<feature type="compositionally biased region" description="Basic residues" evidence="1">
    <location>
        <begin position="106"/>
        <end position="130"/>
    </location>
</feature>
<feature type="compositionally biased region" description="Low complexity" evidence="1">
    <location>
        <begin position="1"/>
        <end position="18"/>
    </location>
</feature>
<evidence type="ECO:0000313" key="2">
    <source>
        <dbReference type="EMBL" id="CAJ2501627.1"/>
    </source>
</evidence>
<dbReference type="EMBL" id="CAUWAG010000003">
    <property type="protein sequence ID" value="CAJ2501627.1"/>
    <property type="molecule type" value="Genomic_DNA"/>
</dbReference>
<reference evidence="2" key="1">
    <citation type="submission" date="2023-10" db="EMBL/GenBank/DDBJ databases">
        <authorList>
            <person name="Hackl T."/>
        </authorList>
    </citation>
    <scope>NUCLEOTIDE SEQUENCE</scope>
</reference>
<proteinExistence type="predicted"/>
<protein>
    <submittedName>
        <fullName evidence="2">Uu.00g044800.m01.CDS01</fullName>
    </submittedName>
</protein>
<accession>A0AAI8VBQ6</accession>
<comment type="caution">
    <text evidence="2">The sequence shown here is derived from an EMBL/GenBank/DDBJ whole genome shotgun (WGS) entry which is preliminary data.</text>
</comment>
<dbReference type="AlphaFoldDB" id="A0AAI8VBQ6"/>
<sequence length="130" mass="14302">MPSENSSQSSKGNKSSSKSHAHSDHSQSTSKPSTIAVPRDQWAQAQAQQQVDDYNQYTKMWMYSNQGESGPYHAIGQVEANDPYYAEGDNSGYYAPSAATQGSSKPKAHHKDHDHHSSKKSGHKKSSKHK</sequence>
<name>A0AAI8VBQ6_9PEZI</name>
<evidence type="ECO:0000313" key="3">
    <source>
        <dbReference type="Proteomes" id="UP001295740"/>
    </source>
</evidence>
<organism evidence="2 3">
    <name type="scientific">Anthostomella pinea</name>
    <dbReference type="NCBI Taxonomy" id="933095"/>
    <lineage>
        <taxon>Eukaryota</taxon>
        <taxon>Fungi</taxon>
        <taxon>Dikarya</taxon>
        <taxon>Ascomycota</taxon>
        <taxon>Pezizomycotina</taxon>
        <taxon>Sordariomycetes</taxon>
        <taxon>Xylariomycetidae</taxon>
        <taxon>Xylariales</taxon>
        <taxon>Xylariaceae</taxon>
        <taxon>Anthostomella</taxon>
    </lineage>
</organism>
<feature type="region of interest" description="Disordered" evidence="1">
    <location>
        <begin position="1"/>
        <end position="49"/>
    </location>
</feature>
<keyword evidence="3" id="KW-1185">Reference proteome</keyword>
<dbReference type="Proteomes" id="UP001295740">
    <property type="component" value="Unassembled WGS sequence"/>
</dbReference>